<dbReference type="PANTHER" id="PTHR23427">
    <property type="entry name" value="SURFEIT LOCUS PROTEIN"/>
    <property type="match status" value="1"/>
</dbReference>
<evidence type="ECO:0000256" key="6">
    <source>
        <dbReference type="RuleBase" id="RU363076"/>
    </source>
</evidence>
<evidence type="ECO:0000256" key="3">
    <source>
        <dbReference type="ARBA" id="ARBA00022692"/>
    </source>
</evidence>
<keyword evidence="4 6" id="KW-1133">Transmembrane helix</keyword>
<keyword evidence="6" id="KW-1003">Cell membrane</keyword>
<keyword evidence="3 6" id="KW-0812">Transmembrane</keyword>
<sequence>MLKLPVISSSIVVIVVVVCIGLANWQWQRADQKQQRLDNIDRMQQKGLLSWSGLTLLSETLDKTGLRLQLQGRVESRQYWLLDNRTLNGRPGYDVLATFYPTGSTSGLLVNFGWVAQGLSRNKLPQVQLPEQQISITAQLKQGDLAGFYLPGAELAGRGWPKLIQFIDIPQQAQQSQTQLVDFMAYAVDKDSFAQPHYQPVIMPPEKHLAYALQWLLIALSAVVVFVFAMRNQYQQDKFSDTEKKEPSN</sequence>
<dbReference type="KEGG" id="pin:Ping_2713"/>
<dbReference type="HOGENOM" id="CLU_047737_2_2_6"/>
<name>A1SY58_PSYIN</name>
<feature type="transmembrane region" description="Helical" evidence="6">
    <location>
        <begin position="209"/>
        <end position="230"/>
    </location>
</feature>
<proteinExistence type="inferred from homology"/>
<dbReference type="EMBL" id="CP000510">
    <property type="protein sequence ID" value="ABM04423.1"/>
    <property type="molecule type" value="Genomic_DNA"/>
</dbReference>
<dbReference type="InterPro" id="IPR045214">
    <property type="entry name" value="Surf1/Surf4"/>
</dbReference>
<dbReference type="PANTHER" id="PTHR23427:SF2">
    <property type="entry name" value="SURFEIT LOCUS PROTEIN 1"/>
    <property type="match status" value="1"/>
</dbReference>
<evidence type="ECO:0000313" key="7">
    <source>
        <dbReference type="EMBL" id="ABM04423.1"/>
    </source>
</evidence>
<comment type="subcellular location">
    <subcellularLocation>
        <location evidence="6">Cell membrane</location>
        <topology evidence="6">Multi-pass membrane protein</topology>
    </subcellularLocation>
    <subcellularLocation>
        <location evidence="1">Membrane</location>
    </subcellularLocation>
</comment>
<organism evidence="7 8">
    <name type="scientific">Psychromonas ingrahamii (strain DSM 17664 / CCUG 51855 / 37)</name>
    <dbReference type="NCBI Taxonomy" id="357804"/>
    <lineage>
        <taxon>Bacteria</taxon>
        <taxon>Pseudomonadati</taxon>
        <taxon>Pseudomonadota</taxon>
        <taxon>Gammaproteobacteria</taxon>
        <taxon>Alteromonadales</taxon>
        <taxon>Psychromonadaceae</taxon>
        <taxon>Psychromonas</taxon>
    </lineage>
</organism>
<dbReference type="GO" id="GO:0005886">
    <property type="term" value="C:plasma membrane"/>
    <property type="evidence" value="ECO:0007669"/>
    <property type="project" value="UniProtKB-SubCell"/>
</dbReference>
<dbReference type="InterPro" id="IPR002994">
    <property type="entry name" value="Surf1/Shy1"/>
</dbReference>
<evidence type="ECO:0000313" key="8">
    <source>
        <dbReference type="Proteomes" id="UP000000639"/>
    </source>
</evidence>
<evidence type="ECO:0000256" key="5">
    <source>
        <dbReference type="ARBA" id="ARBA00023136"/>
    </source>
</evidence>
<dbReference type="CDD" id="cd06662">
    <property type="entry name" value="SURF1"/>
    <property type="match status" value="1"/>
</dbReference>
<feature type="transmembrane region" description="Helical" evidence="6">
    <location>
        <begin position="6"/>
        <end position="27"/>
    </location>
</feature>
<dbReference type="AlphaFoldDB" id="A1SY58"/>
<dbReference type="Proteomes" id="UP000000639">
    <property type="component" value="Chromosome"/>
</dbReference>
<keyword evidence="5 6" id="KW-0472">Membrane</keyword>
<dbReference type="PROSITE" id="PS50895">
    <property type="entry name" value="SURF1"/>
    <property type="match status" value="1"/>
</dbReference>
<gene>
    <name evidence="7" type="ordered locus">Ping_2713</name>
</gene>
<protein>
    <recommendedName>
        <fullName evidence="6">SURF1-like protein</fullName>
    </recommendedName>
</protein>
<comment type="similarity">
    <text evidence="2 6">Belongs to the SURF1 family.</text>
</comment>
<accession>A1SY58</accession>
<dbReference type="Pfam" id="PF02104">
    <property type="entry name" value="SURF1"/>
    <property type="match status" value="1"/>
</dbReference>
<dbReference type="RefSeq" id="WP_011770978.1">
    <property type="nucleotide sequence ID" value="NC_008709.1"/>
</dbReference>
<evidence type="ECO:0000256" key="1">
    <source>
        <dbReference type="ARBA" id="ARBA00004370"/>
    </source>
</evidence>
<evidence type="ECO:0000256" key="2">
    <source>
        <dbReference type="ARBA" id="ARBA00007165"/>
    </source>
</evidence>
<dbReference type="eggNOG" id="COG3346">
    <property type="taxonomic scope" value="Bacteria"/>
</dbReference>
<reference evidence="7 8" key="1">
    <citation type="submission" date="2007-01" db="EMBL/GenBank/DDBJ databases">
        <title>Complete sequence of Psychromonas ingrahamii 37.</title>
        <authorList>
            <consortium name="US DOE Joint Genome Institute"/>
            <person name="Copeland A."/>
            <person name="Lucas S."/>
            <person name="Lapidus A."/>
            <person name="Barry K."/>
            <person name="Detter J.C."/>
            <person name="Glavina del Rio T."/>
            <person name="Hammon N."/>
            <person name="Israni S."/>
            <person name="Dalin E."/>
            <person name="Tice H."/>
            <person name="Pitluck S."/>
            <person name="Thompson L.S."/>
            <person name="Brettin T."/>
            <person name="Bruce D."/>
            <person name="Han C."/>
            <person name="Tapia R."/>
            <person name="Schmutz J."/>
            <person name="Larimer F."/>
            <person name="Land M."/>
            <person name="Hauser L."/>
            <person name="Kyrpides N."/>
            <person name="Ivanova N."/>
            <person name="Staley J."/>
            <person name="Richardson P."/>
        </authorList>
    </citation>
    <scope>NUCLEOTIDE SEQUENCE [LARGE SCALE GENOMIC DNA]</scope>
    <source>
        <strain evidence="7 8">37</strain>
    </source>
</reference>
<evidence type="ECO:0000256" key="4">
    <source>
        <dbReference type="ARBA" id="ARBA00022989"/>
    </source>
</evidence>
<keyword evidence="8" id="KW-1185">Reference proteome</keyword>
<dbReference type="STRING" id="357804.Ping_2713"/>